<dbReference type="EMBL" id="CAOS01000009">
    <property type="protein sequence ID" value="CCO08310.1"/>
    <property type="molecule type" value="Genomic_DNA"/>
</dbReference>
<dbReference type="Proteomes" id="UP000009315">
    <property type="component" value="Unassembled WGS sequence"/>
</dbReference>
<evidence type="ECO:0000313" key="2">
    <source>
        <dbReference type="Proteomes" id="UP000009315"/>
    </source>
</evidence>
<protein>
    <submittedName>
        <fullName evidence="1">Uncharacterized protein</fullName>
    </submittedName>
</protein>
<proteinExistence type="predicted"/>
<accession>K8DZC2</accession>
<reference evidence="1 2" key="1">
    <citation type="journal article" date="2013" name="Genome Announc.">
        <title>Genome Sequence of the Sulfate-Reducing Bacterium Desulfotomaculum hydrothermale Lam5(T).</title>
        <authorList>
            <person name="Amin O."/>
            <person name="Fardeau M.L."/>
            <person name="Valette O."/>
            <person name="Hirschler-Rea A."/>
            <person name="Barbe V."/>
            <person name="Medigue C."/>
            <person name="Vacherie B."/>
            <person name="Ollivier B."/>
            <person name="Bertin P.N."/>
            <person name="Dolla A."/>
        </authorList>
    </citation>
    <scope>NUCLEOTIDE SEQUENCE [LARGE SCALE GENOMIC DNA]</scope>
    <source>
        <strain evidence="2">Lam5 / DSM 18033</strain>
    </source>
</reference>
<comment type="caution">
    <text evidence="1">The sequence shown here is derived from an EMBL/GenBank/DDBJ whole genome shotgun (WGS) entry which is preliminary data.</text>
</comment>
<gene>
    <name evidence="1" type="ORF">DESHY_20179</name>
</gene>
<sequence length="82" mass="9875">MDLKIKNWPTSPFFLKNEPLKFFLFFLKRKNSLGFFYKGKIFLFEKQKLKNIKPVGVKFLFKKKIKKQKKNILPPLGKLKIL</sequence>
<name>K8DZC2_9FIRM</name>
<dbReference type="AlphaFoldDB" id="K8DZC2"/>
<evidence type="ECO:0000313" key="1">
    <source>
        <dbReference type="EMBL" id="CCO08310.1"/>
    </source>
</evidence>
<keyword evidence="2" id="KW-1185">Reference proteome</keyword>
<organism evidence="1 2">
    <name type="scientific">Desulforamulus hydrothermalis Lam5 = DSM 18033</name>
    <dbReference type="NCBI Taxonomy" id="1121428"/>
    <lineage>
        <taxon>Bacteria</taxon>
        <taxon>Bacillati</taxon>
        <taxon>Bacillota</taxon>
        <taxon>Clostridia</taxon>
        <taxon>Eubacteriales</taxon>
        <taxon>Peptococcaceae</taxon>
        <taxon>Desulforamulus</taxon>
    </lineage>
</organism>